<dbReference type="Proteomes" id="UP001602245">
    <property type="component" value="Unassembled WGS sequence"/>
</dbReference>
<accession>A0ABW6W8T6</accession>
<name>A0ABW6W8T6_9ACTN</name>
<sequence length="51" mass="5492">MDLDPAVLALDLTLQGMRNSGVSDEYGITVGEMELCRDGSMVTAPRQAHAR</sequence>
<evidence type="ECO:0000313" key="2">
    <source>
        <dbReference type="Proteomes" id="UP001602245"/>
    </source>
</evidence>
<organism evidence="1 2">
    <name type="scientific">Paractinoplanes globisporus</name>
    <dbReference type="NCBI Taxonomy" id="113565"/>
    <lineage>
        <taxon>Bacteria</taxon>
        <taxon>Bacillati</taxon>
        <taxon>Actinomycetota</taxon>
        <taxon>Actinomycetes</taxon>
        <taxon>Micromonosporales</taxon>
        <taxon>Micromonosporaceae</taxon>
        <taxon>Paractinoplanes</taxon>
    </lineage>
</organism>
<comment type="caution">
    <text evidence="1">The sequence shown here is derived from an EMBL/GenBank/DDBJ whole genome shotgun (WGS) entry which is preliminary data.</text>
</comment>
<proteinExistence type="predicted"/>
<dbReference type="EMBL" id="JBIAZU010000002">
    <property type="protein sequence ID" value="MFF5289503.1"/>
    <property type="molecule type" value="Genomic_DNA"/>
</dbReference>
<keyword evidence="2" id="KW-1185">Reference proteome</keyword>
<reference evidence="1 2" key="1">
    <citation type="submission" date="2024-10" db="EMBL/GenBank/DDBJ databases">
        <title>The Natural Products Discovery Center: Release of the First 8490 Sequenced Strains for Exploring Actinobacteria Biosynthetic Diversity.</title>
        <authorList>
            <person name="Kalkreuter E."/>
            <person name="Kautsar S.A."/>
            <person name="Yang D."/>
            <person name="Bader C.D."/>
            <person name="Teijaro C.N."/>
            <person name="Fluegel L."/>
            <person name="Davis C.M."/>
            <person name="Simpson J.R."/>
            <person name="Lauterbach L."/>
            <person name="Steele A.D."/>
            <person name="Gui C."/>
            <person name="Meng S."/>
            <person name="Li G."/>
            <person name="Viehrig K."/>
            <person name="Ye F."/>
            <person name="Su P."/>
            <person name="Kiefer A.F."/>
            <person name="Nichols A."/>
            <person name="Cepeda A.J."/>
            <person name="Yan W."/>
            <person name="Fan B."/>
            <person name="Jiang Y."/>
            <person name="Adhikari A."/>
            <person name="Zheng C.-J."/>
            <person name="Schuster L."/>
            <person name="Cowan T.M."/>
            <person name="Smanski M.J."/>
            <person name="Chevrette M.G."/>
            <person name="De Carvalho L.P.S."/>
            <person name="Shen B."/>
        </authorList>
    </citation>
    <scope>NUCLEOTIDE SEQUENCE [LARGE SCALE GENOMIC DNA]</scope>
    <source>
        <strain evidence="1 2">NPDC000087</strain>
    </source>
</reference>
<dbReference type="RefSeq" id="WP_157296790.1">
    <property type="nucleotide sequence ID" value="NZ_JBIAZU010000002.1"/>
</dbReference>
<gene>
    <name evidence="1" type="ORF">ACFY35_08700</name>
</gene>
<evidence type="ECO:0000313" key="1">
    <source>
        <dbReference type="EMBL" id="MFF5289503.1"/>
    </source>
</evidence>
<protein>
    <submittedName>
        <fullName evidence="1">Uncharacterized protein</fullName>
    </submittedName>
</protein>